<gene>
    <name evidence="8" type="ORF">NDU88_003365</name>
</gene>
<dbReference type="InterPro" id="IPR044066">
    <property type="entry name" value="TRIAD_supradom"/>
</dbReference>
<evidence type="ECO:0000256" key="4">
    <source>
        <dbReference type="ARBA" id="ARBA00022771"/>
    </source>
</evidence>
<keyword evidence="2" id="KW-0479">Metal-binding</keyword>
<dbReference type="PROSITE" id="PS51873">
    <property type="entry name" value="TRIAD"/>
    <property type="match status" value="1"/>
</dbReference>
<evidence type="ECO:0000256" key="3">
    <source>
        <dbReference type="ARBA" id="ARBA00022737"/>
    </source>
</evidence>
<keyword evidence="1" id="KW-0808">Transferase</keyword>
<dbReference type="Proteomes" id="UP001066276">
    <property type="component" value="Chromosome 11"/>
</dbReference>
<evidence type="ECO:0000256" key="5">
    <source>
        <dbReference type="ARBA" id="ARBA00022786"/>
    </source>
</evidence>
<organism evidence="8 9">
    <name type="scientific">Pleurodeles waltl</name>
    <name type="common">Iberian ribbed newt</name>
    <dbReference type="NCBI Taxonomy" id="8319"/>
    <lineage>
        <taxon>Eukaryota</taxon>
        <taxon>Metazoa</taxon>
        <taxon>Chordata</taxon>
        <taxon>Craniata</taxon>
        <taxon>Vertebrata</taxon>
        <taxon>Euteleostomi</taxon>
        <taxon>Amphibia</taxon>
        <taxon>Batrachia</taxon>
        <taxon>Caudata</taxon>
        <taxon>Salamandroidea</taxon>
        <taxon>Salamandridae</taxon>
        <taxon>Pleurodelinae</taxon>
        <taxon>Pleurodeles</taxon>
    </lineage>
</organism>
<proteinExistence type="predicted"/>
<reference evidence="8" key="1">
    <citation type="journal article" date="2022" name="bioRxiv">
        <title>Sequencing and chromosome-scale assembly of the giantPleurodeles waltlgenome.</title>
        <authorList>
            <person name="Brown T."/>
            <person name="Elewa A."/>
            <person name="Iarovenko S."/>
            <person name="Subramanian E."/>
            <person name="Araus A.J."/>
            <person name="Petzold A."/>
            <person name="Susuki M."/>
            <person name="Suzuki K.-i.T."/>
            <person name="Hayashi T."/>
            <person name="Toyoda A."/>
            <person name="Oliveira C."/>
            <person name="Osipova E."/>
            <person name="Leigh N.D."/>
            <person name="Simon A."/>
            <person name="Yun M.H."/>
        </authorList>
    </citation>
    <scope>NUCLEOTIDE SEQUENCE</scope>
    <source>
        <strain evidence="8">20211129_DDA</strain>
        <tissue evidence="8">Liver</tissue>
    </source>
</reference>
<dbReference type="Gene3D" id="1.20.120.1750">
    <property type="match status" value="1"/>
</dbReference>
<name>A0AAV7LRW1_PLEWA</name>
<sequence>MRSVRLCSLGSMASSTLRHVDQAELKFVKGRDDIAGDDEIDLRLQLPCGHTTAPSSLFLWCYTCLERGETNFYCPALIEEGACCRKELKVALIRSAAMHTVEGLKRLCDFEEKLATIVAKQCCQSKECPGCRSLIERRDKSNMRVFCTNCRAKKGTNYEFCWQCLRPWKGDSSSSVGCGNKECKDHNLVVLQKCKVIDLPYSGIKGCPSIRACPTCGLLIEHKNMCKFVMCCRCGVNFCFACLNTAKACQRRRANTGHNLTCDMPVAPKQTAISVWSGETRCSRLSS</sequence>
<dbReference type="GO" id="GO:0008270">
    <property type="term" value="F:zinc ion binding"/>
    <property type="evidence" value="ECO:0007669"/>
    <property type="project" value="UniProtKB-KW"/>
</dbReference>
<comment type="caution">
    <text evidence="8">The sequence shown here is derived from an EMBL/GenBank/DDBJ whole genome shotgun (WGS) entry which is preliminary data.</text>
</comment>
<dbReference type="GO" id="GO:0016740">
    <property type="term" value="F:transferase activity"/>
    <property type="evidence" value="ECO:0007669"/>
    <property type="project" value="UniProtKB-KW"/>
</dbReference>
<evidence type="ECO:0000256" key="1">
    <source>
        <dbReference type="ARBA" id="ARBA00022679"/>
    </source>
</evidence>
<keyword evidence="4" id="KW-0863">Zinc-finger</keyword>
<evidence type="ECO:0000256" key="2">
    <source>
        <dbReference type="ARBA" id="ARBA00022723"/>
    </source>
</evidence>
<evidence type="ECO:0000313" key="9">
    <source>
        <dbReference type="Proteomes" id="UP001066276"/>
    </source>
</evidence>
<evidence type="ECO:0000256" key="6">
    <source>
        <dbReference type="ARBA" id="ARBA00022833"/>
    </source>
</evidence>
<evidence type="ECO:0000259" key="7">
    <source>
        <dbReference type="PROSITE" id="PS51873"/>
    </source>
</evidence>
<feature type="domain" description="RING-type" evidence="7">
    <location>
        <begin position="28"/>
        <end position="262"/>
    </location>
</feature>
<keyword evidence="6" id="KW-0862">Zinc</keyword>
<dbReference type="EMBL" id="JANPWB010000015">
    <property type="protein sequence ID" value="KAJ1090230.1"/>
    <property type="molecule type" value="Genomic_DNA"/>
</dbReference>
<protein>
    <recommendedName>
        <fullName evidence="7">RING-type domain-containing protein</fullName>
    </recommendedName>
</protein>
<dbReference type="FunFam" id="1.20.120.1750:FF:000036">
    <property type="entry name" value="RBR-type E3 ubiquitin transferase"/>
    <property type="match status" value="1"/>
</dbReference>
<keyword evidence="3" id="KW-0677">Repeat</keyword>
<evidence type="ECO:0000313" key="8">
    <source>
        <dbReference type="EMBL" id="KAJ1090230.1"/>
    </source>
</evidence>
<dbReference type="SUPFAM" id="SSF57850">
    <property type="entry name" value="RING/U-box"/>
    <property type="match status" value="2"/>
</dbReference>
<dbReference type="AlphaFoldDB" id="A0AAV7LRW1"/>
<keyword evidence="9" id="KW-1185">Reference proteome</keyword>
<accession>A0AAV7LRW1</accession>
<keyword evidence="5" id="KW-0833">Ubl conjugation pathway</keyword>